<dbReference type="PANTHER" id="PTHR36037">
    <property type="entry name" value="RNA-DIRECTED DNA POLYMERASE (REVERSE TRANSCRIPTASE)-RELATED FAMILY PROTEIN"/>
    <property type="match status" value="1"/>
</dbReference>
<evidence type="ECO:0000313" key="2">
    <source>
        <dbReference type="Proteomes" id="UP001346149"/>
    </source>
</evidence>
<sequence>MKGQARVGNELAALKIPAEFSRRHVRCFYLNPDEHFFFMRGLQMEEASPPAESPHMESIQRQIEELSDLMKSYKGNGGEASYADMEKLVKQYAMDLEVKIKQVLEQSAVAASLGHEDSSALFGQLKEDLIALEKEKMKVYDEIEILQTSVMADSETLERDLEWLKWSLDHTKLLDLQKMESSKCLDCFYDNQLGSTKIDAFQKFQVLDLQAQIEKKNSILKSLQSFGYEFKRYVIVEEIEDALSCMKVLEFDQNSIRFSLRTYIPKFEDRQQKVEIACGTSQVDHELIIEVVDEKLQLQSAEIFPNDVYIVDIVEAAKGFREFLSQTMVPQTSLEWFIQKVQERIIISTLRRSAAKNANGFRYSAEYVERDGIIIAHFTEGIDAILKASHGWPLCDSPLELMTLKYSGNGVKTIPLSILRKVEDAAKSLDTDGRKNLSSFLNAIEALLYEQ</sequence>
<protein>
    <submittedName>
        <fullName evidence="1">Uncharacterized protein</fullName>
    </submittedName>
</protein>
<keyword evidence="2" id="KW-1185">Reference proteome</keyword>
<proteinExistence type="predicted"/>
<organism evidence="1 2">
    <name type="scientific">Trapa natans</name>
    <name type="common">Water chestnut</name>
    <dbReference type="NCBI Taxonomy" id="22666"/>
    <lineage>
        <taxon>Eukaryota</taxon>
        <taxon>Viridiplantae</taxon>
        <taxon>Streptophyta</taxon>
        <taxon>Embryophyta</taxon>
        <taxon>Tracheophyta</taxon>
        <taxon>Spermatophyta</taxon>
        <taxon>Magnoliopsida</taxon>
        <taxon>eudicotyledons</taxon>
        <taxon>Gunneridae</taxon>
        <taxon>Pentapetalae</taxon>
        <taxon>rosids</taxon>
        <taxon>malvids</taxon>
        <taxon>Myrtales</taxon>
        <taxon>Lythraceae</taxon>
        <taxon>Trapa</taxon>
    </lineage>
</organism>
<dbReference type="Proteomes" id="UP001346149">
    <property type="component" value="Unassembled WGS sequence"/>
</dbReference>
<dbReference type="PANTHER" id="PTHR36037:SF1">
    <property type="entry name" value="RNA-DIRECTED DNA POLYMERASE (REVERSE TRANSCRIPTASE)-RELATED FAMILY PROTEIN"/>
    <property type="match status" value="1"/>
</dbReference>
<gene>
    <name evidence="1" type="ORF">SAY86_027005</name>
</gene>
<dbReference type="AlphaFoldDB" id="A0AAN7KLL7"/>
<name>A0AAN7KLL7_TRANT</name>
<reference evidence="1 2" key="1">
    <citation type="journal article" date="2023" name="Hortic Res">
        <title>Pangenome of water caltrop reveals structural variations and asymmetric subgenome divergence after allopolyploidization.</title>
        <authorList>
            <person name="Zhang X."/>
            <person name="Chen Y."/>
            <person name="Wang L."/>
            <person name="Yuan Y."/>
            <person name="Fang M."/>
            <person name="Shi L."/>
            <person name="Lu R."/>
            <person name="Comes H.P."/>
            <person name="Ma Y."/>
            <person name="Chen Y."/>
            <person name="Huang G."/>
            <person name="Zhou Y."/>
            <person name="Zheng Z."/>
            <person name="Qiu Y."/>
        </authorList>
    </citation>
    <scope>NUCLEOTIDE SEQUENCE [LARGE SCALE GENOMIC DNA]</scope>
    <source>
        <strain evidence="1">F231</strain>
    </source>
</reference>
<dbReference type="EMBL" id="JAXQNO010000021">
    <property type="protein sequence ID" value="KAK4768855.1"/>
    <property type="molecule type" value="Genomic_DNA"/>
</dbReference>
<accession>A0AAN7KLL7</accession>
<evidence type="ECO:0000313" key="1">
    <source>
        <dbReference type="EMBL" id="KAK4768855.1"/>
    </source>
</evidence>
<comment type="caution">
    <text evidence="1">The sequence shown here is derived from an EMBL/GenBank/DDBJ whole genome shotgun (WGS) entry which is preliminary data.</text>
</comment>